<comment type="caution">
    <text evidence="1">The sequence shown here is derived from an EMBL/GenBank/DDBJ whole genome shotgun (WGS) entry which is preliminary data.</text>
</comment>
<dbReference type="EMBL" id="SLWK01000005">
    <property type="protein sequence ID" value="TCO08222.1"/>
    <property type="molecule type" value="Genomic_DNA"/>
</dbReference>
<dbReference type="Proteomes" id="UP000295221">
    <property type="component" value="Unassembled WGS sequence"/>
</dbReference>
<sequence>MKILKLFQITIMLLLVMSCNKSNSYNSPIEKFVFDAAKSKPYFDFATITDTSYQIIPLETSPDFLIGRVEKIEIKDNKIIIFDRMSRSIYLFNMDGSAYSKISRLGRGPGEYMEISAMGASDSTIVIFDMALRKFLEFDFDGHLITEALLQSDIWANDIFFFNDKLYLYTDWDECEWGNSRLYLLDDISNQNFEFFLSFDEEPLTLGNMGPSYSICKDKASLIYSGCDTVFSITKEGIVSPSYVFDFKGKRAKYPSRRPELVYEENEDDRIVNIDWVSESERYFFTSIETVGFDHGFVYDKDEKTHQIFDIAVNSNLSQFFMFSHRWVIDNKIVMPQSMSNVHRAGTFSESEYKLEGFYNQLKGVIENGNIEDNPVVFIFNLKN</sequence>
<evidence type="ECO:0000313" key="2">
    <source>
        <dbReference type="Proteomes" id="UP000295221"/>
    </source>
</evidence>
<dbReference type="Pfam" id="PF17170">
    <property type="entry name" value="DUF5128"/>
    <property type="match status" value="1"/>
</dbReference>
<dbReference type="AlphaFoldDB" id="A0A4R2GIU3"/>
<evidence type="ECO:0000313" key="1">
    <source>
        <dbReference type="EMBL" id="TCO08222.1"/>
    </source>
</evidence>
<protein>
    <submittedName>
        <fullName evidence="1">6-bladed beta-propeller protein</fullName>
    </submittedName>
</protein>
<dbReference type="PROSITE" id="PS51257">
    <property type="entry name" value="PROKAR_LIPOPROTEIN"/>
    <property type="match status" value="1"/>
</dbReference>
<accession>A0A4R2GIU3</accession>
<dbReference type="SUPFAM" id="SSF101898">
    <property type="entry name" value="NHL repeat"/>
    <property type="match status" value="1"/>
</dbReference>
<name>A0A4R2GIU3_9BACT</name>
<dbReference type="RefSeq" id="WP_132433534.1">
    <property type="nucleotide sequence ID" value="NZ_SLWK01000005.1"/>
</dbReference>
<keyword evidence="2" id="KW-1185">Reference proteome</keyword>
<organism evidence="1 2">
    <name type="scientific">Natronoflexus pectinivorans</name>
    <dbReference type="NCBI Taxonomy" id="682526"/>
    <lineage>
        <taxon>Bacteria</taxon>
        <taxon>Pseudomonadati</taxon>
        <taxon>Bacteroidota</taxon>
        <taxon>Bacteroidia</taxon>
        <taxon>Marinilabiliales</taxon>
        <taxon>Marinilabiliaceae</taxon>
        <taxon>Natronoflexus</taxon>
    </lineage>
</organism>
<dbReference type="OrthoDB" id="1097750at2"/>
<gene>
    <name evidence="1" type="ORF">EV194_10524</name>
</gene>
<proteinExistence type="predicted"/>
<reference evidence="1 2" key="1">
    <citation type="submission" date="2019-03" db="EMBL/GenBank/DDBJ databases">
        <title>Genomic Encyclopedia of Type Strains, Phase IV (KMG-IV): sequencing the most valuable type-strain genomes for metagenomic binning, comparative biology and taxonomic classification.</title>
        <authorList>
            <person name="Goeker M."/>
        </authorList>
    </citation>
    <scope>NUCLEOTIDE SEQUENCE [LARGE SCALE GENOMIC DNA]</scope>
    <source>
        <strain evidence="1 2">DSM 24179</strain>
    </source>
</reference>